<accession>A0A4R4VY96</accession>
<dbReference type="PANTHER" id="PTHR46825">
    <property type="entry name" value="D-ALANYL-D-ALANINE-CARBOXYPEPTIDASE/ENDOPEPTIDASE AMPH"/>
    <property type="match status" value="1"/>
</dbReference>
<comment type="caution">
    <text evidence="3">The sequence shown here is derived from an EMBL/GenBank/DDBJ whole genome shotgun (WGS) entry which is preliminary data.</text>
</comment>
<dbReference type="Gene3D" id="3.40.710.10">
    <property type="entry name" value="DD-peptidase/beta-lactamase superfamily"/>
    <property type="match status" value="1"/>
</dbReference>
<proteinExistence type="predicted"/>
<dbReference type="SUPFAM" id="SSF56601">
    <property type="entry name" value="beta-lactamase/transpeptidase-like"/>
    <property type="match status" value="1"/>
</dbReference>
<reference evidence="3 4" key="1">
    <citation type="submission" date="2019-03" db="EMBL/GenBank/DDBJ databases">
        <title>Draft genome sequences of novel Actinobacteria.</title>
        <authorList>
            <person name="Sahin N."/>
            <person name="Ay H."/>
            <person name="Saygin H."/>
        </authorList>
    </citation>
    <scope>NUCLEOTIDE SEQUENCE [LARGE SCALE GENOMIC DNA]</scope>
    <source>
        <strain evidence="3 4">KC310</strain>
    </source>
</reference>
<evidence type="ECO:0000259" key="2">
    <source>
        <dbReference type="Pfam" id="PF00144"/>
    </source>
</evidence>
<evidence type="ECO:0000313" key="3">
    <source>
        <dbReference type="EMBL" id="TDD10431.1"/>
    </source>
</evidence>
<dbReference type="EMBL" id="SMKO01000012">
    <property type="protein sequence ID" value="TDD10431.1"/>
    <property type="molecule type" value="Genomic_DNA"/>
</dbReference>
<feature type="region of interest" description="Disordered" evidence="1">
    <location>
        <begin position="1"/>
        <end position="25"/>
    </location>
</feature>
<gene>
    <name evidence="3" type="ORF">E1292_07990</name>
</gene>
<feature type="domain" description="Beta-lactamase-related" evidence="2">
    <location>
        <begin position="26"/>
        <end position="306"/>
    </location>
</feature>
<sequence length="339" mass="36914">MGAHGAESSRRAEGRPGRADRSGSGTTAVLRLAQEGRLNLGTPVTSLLDLEPMAGRQADARLANVTMWRLLQHSGGWDREISDDPGVIEHKIADTLGTGLPNDKADMMTYMTGLPLDFAPGSRFAYCNYGYLLLGRVIEAITGQSYGSYVTGRLLAPLGITRMRLGRTLKADTPGEVPYESRYTATTVLDESGAKVPRPYGGFNMDNKDASGGWVATAMDLVRFERVFDVPSAANVLDSRSISRAFARPEWGTFSSGSWYGAGWYVREKNGGYNTWHTGGLAGTYTYLVRRYDGVTYAACFNRRDEGAGPAFDVIGDLLYDVADNIATWPSVDYGSLYF</sequence>
<protein>
    <submittedName>
        <fullName evidence="3">Class A beta-lactamase-related serine hydrolase</fullName>
    </submittedName>
</protein>
<keyword evidence="4" id="KW-1185">Reference proteome</keyword>
<dbReference type="Pfam" id="PF00144">
    <property type="entry name" value="Beta-lactamase"/>
    <property type="match status" value="1"/>
</dbReference>
<dbReference type="InterPro" id="IPR012338">
    <property type="entry name" value="Beta-lactam/transpept-like"/>
</dbReference>
<dbReference type="RefSeq" id="WP_132593557.1">
    <property type="nucleotide sequence ID" value="NZ_SMKO01000012.1"/>
</dbReference>
<dbReference type="GO" id="GO:0016787">
    <property type="term" value="F:hydrolase activity"/>
    <property type="evidence" value="ECO:0007669"/>
    <property type="project" value="UniProtKB-KW"/>
</dbReference>
<name>A0A4R4VY96_9ACTN</name>
<dbReference type="AlphaFoldDB" id="A0A4R4VY96"/>
<dbReference type="PANTHER" id="PTHR46825:SF9">
    <property type="entry name" value="BETA-LACTAMASE-RELATED DOMAIN-CONTAINING PROTEIN"/>
    <property type="match status" value="1"/>
</dbReference>
<evidence type="ECO:0000313" key="4">
    <source>
        <dbReference type="Proteomes" id="UP000295258"/>
    </source>
</evidence>
<keyword evidence="3" id="KW-0378">Hydrolase</keyword>
<feature type="compositionally biased region" description="Basic and acidic residues" evidence="1">
    <location>
        <begin position="7"/>
        <end position="21"/>
    </location>
</feature>
<dbReference type="InterPro" id="IPR050491">
    <property type="entry name" value="AmpC-like"/>
</dbReference>
<organism evidence="3 4">
    <name type="scientific">Nonomuraea deserti</name>
    <dbReference type="NCBI Taxonomy" id="1848322"/>
    <lineage>
        <taxon>Bacteria</taxon>
        <taxon>Bacillati</taxon>
        <taxon>Actinomycetota</taxon>
        <taxon>Actinomycetes</taxon>
        <taxon>Streptosporangiales</taxon>
        <taxon>Streptosporangiaceae</taxon>
        <taxon>Nonomuraea</taxon>
    </lineage>
</organism>
<evidence type="ECO:0000256" key="1">
    <source>
        <dbReference type="SAM" id="MobiDB-lite"/>
    </source>
</evidence>
<dbReference type="Proteomes" id="UP000295258">
    <property type="component" value="Unassembled WGS sequence"/>
</dbReference>
<dbReference type="InterPro" id="IPR001466">
    <property type="entry name" value="Beta-lactam-related"/>
</dbReference>